<evidence type="ECO:0000256" key="2">
    <source>
        <dbReference type="ARBA" id="ARBA00022741"/>
    </source>
</evidence>
<evidence type="ECO:0000313" key="6">
    <source>
        <dbReference type="Proteomes" id="UP000722459"/>
    </source>
</evidence>
<proteinExistence type="predicted"/>
<dbReference type="InterPro" id="IPR027417">
    <property type="entry name" value="P-loop_NTPase"/>
</dbReference>
<dbReference type="PROSITE" id="PS50893">
    <property type="entry name" value="ABC_TRANSPORTER_2"/>
    <property type="match status" value="1"/>
</dbReference>
<evidence type="ECO:0000256" key="3">
    <source>
        <dbReference type="ARBA" id="ARBA00022840"/>
    </source>
</evidence>
<name>A0A8T5GFY2_9ARCH</name>
<feature type="domain" description="ABC transporter" evidence="4">
    <location>
        <begin position="4"/>
        <end position="225"/>
    </location>
</feature>
<sequence length="239" mass="27205">MLTIKKLNFTFNSINGNKTKKILNNISLNIENGELVSILGPSGCGKTTFANLLAGYLKPSGGKIILNEKEINRPGKERFVINQENDLFEWMTVKENIAFVTKKPIKKYLEIVHLTGNENKYPHELSGGMKKRASIARALALETDVLIFDEAFSSLDYQVKENIYLEILEIWKKTKKTIILITHDIEEAIFLSNKIVILSKNPATIKNTITVPFKRPRKNNIKESVEFTKIKKLIQKSID</sequence>
<evidence type="ECO:0000259" key="4">
    <source>
        <dbReference type="PROSITE" id="PS50893"/>
    </source>
</evidence>
<dbReference type="Proteomes" id="UP000722459">
    <property type="component" value="Unassembled WGS sequence"/>
</dbReference>
<organism evidence="5 6">
    <name type="scientific">Candidatus Iainarchaeum sp</name>
    <dbReference type="NCBI Taxonomy" id="3101447"/>
    <lineage>
        <taxon>Archaea</taxon>
        <taxon>Candidatus Iainarchaeota</taxon>
        <taxon>Candidatus Iainarchaeia</taxon>
        <taxon>Candidatus Iainarchaeales</taxon>
        <taxon>Candidatus Iainarchaeaceae</taxon>
        <taxon>Candidatus Iainarchaeum</taxon>
    </lineage>
</organism>
<comment type="caution">
    <text evidence="5">The sequence shown here is derived from an EMBL/GenBank/DDBJ whole genome shotgun (WGS) entry which is preliminary data.</text>
</comment>
<dbReference type="GO" id="GO:0005524">
    <property type="term" value="F:ATP binding"/>
    <property type="evidence" value="ECO:0007669"/>
    <property type="project" value="UniProtKB-KW"/>
</dbReference>
<dbReference type="SUPFAM" id="SSF52540">
    <property type="entry name" value="P-loop containing nucleoside triphosphate hydrolases"/>
    <property type="match status" value="1"/>
</dbReference>
<dbReference type="InterPro" id="IPR003439">
    <property type="entry name" value="ABC_transporter-like_ATP-bd"/>
</dbReference>
<reference evidence="5" key="1">
    <citation type="journal article" date="2021" name="ISME J.">
        <title>Mercury methylation by metabolically versatile and cosmopolitan marine bacteria.</title>
        <authorList>
            <person name="Lin H."/>
            <person name="Ascher D.B."/>
            <person name="Myung Y."/>
            <person name="Lamborg C.H."/>
            <person name="Hallam S.J."/>
            <person name="Gionfriddo C.M."/>
            <person name="Holt K.E."/>
            <person name="Moreau J.W."/>
        </authorList>
    </citation>
    <scope>NUCLEOTIDE SEQUENCE</scope>
    <source>
        <strain evidence="5">SI075_bin30</strain>
    </source>
</reference>
<dbReference type="PANTHER" id="PTHR42788">
    <property type="entry name" value="TAURINE IMPORT ATP-BINDING PROTEIN-RELATED"/>
    <property type="match status" value="1"/>
</dbReference>
<evidence type="ECO:0000256" key="1">
    <source>
        <dbReference type="ARBA" id="ARBA00022448"/>
    </source>
</evidence>
<dbReference type="InterPro" id="IPR017871">
    <property type="entry name" value="ABC_transporter-like_CS"/>
</dbReference>
<dbReference type="AlphaFoldDB" id="A0A8T5GFY2"/>
<dbReference type="Pfam" id="PF00005">
    <property type="entry name" value="ABC_tran"/>
    <property type="match status" value="1"/>
</dbReference>
<dbReference type="InterPro" id="IPR003593">
    <property type="entry name" value="AAA+_ATPase"/>
</dbReference>
<accession>A0A8T5GFY2</accession>
<protein>
    <submittedName>
        <fullName evidence="5">ABC transporter ATP-binding protein</fullName>
    </submittedName>
</protein>
<dbReference type="EMBL" id="JABJNZ010000063">
    <property type="protein sequence ID" value="MBT4870933.1"/>
    <property type="molecule type" value="Genomic_DNA"/>
</dbReference>
<dbReference type="GO" id="GO:0016887">
    <property type="term" value="F:ATP hydrolysis activity"/>
    <property type="evidence" value="ECO:0007669"/>
    <property type="project" value="InterPro"/>
</dbReference>
<dbReference type="InterPro" id="IPR050166">
    <property type="entry name" value="ABC_transporter_ATP-bind"/>
</dbReference>
<dbReference type="PANTHER" id="PTHR42788:SF13">
    <property type="entry name" value="ALIPHATIC SULFONATES IMPORT ATP-BINDING PROTEIN SSUB"/>
    <property type="match status" value="1"/>
</dbReference>
<keyword evidence="1" id="KW-0813">Transport</keyword>
<keyword evidence="3 5" id="KW-0067">ATP-binding</keyword>
<dbReference type="PROSITE" id="PS00211">
    <property type="entry name" value="ABC_TRANSPORTER_1"/>
    <property type="match status" value="1"/>
</dbReference>
<dbReference type="CDD" id="cd03293">
    <property type="entry name" value="ABC_NrtD_SsuB_transporters"/>
    <property type="match status" value="1"/>
</dbReference>
<keyword evidence="2" id="KW-0547">Nucleotide-binding</keyword>
<gene>
    <name evidence="5" type="ORF">HON47_05135</name>
</gene>
<dbReference type="Gene3D" id="3.40.50.300">
    <property type="entry name" value="P-loop containing nucleotide triphosphate hydrolases"/>
    <property type="match status" value="1"/>
</dbReference>
<evidence type="ECO:0000313" key="5">
    <source>
        <dbReference type="EMBL" id="MBT4870933.1"/>
    </source>
</evidence>
<dbReference type="SMART" id="SM00382">
    <property type="entry name" value="AAA"/>
    <property type="match status" value="1"/>
</dbReference>